<protein>
    <submittedName>
        <fullName evidence="1">Uncharacterized protein</fullName>
    </submittedName>
</protein>
<accession>A0A3M7SEE8</accession>
<gene>
    <name evidence="1" type="ORF">BpHYR1_040976</name>
</gene>
<proteinExistence type="predicted"/>
<keyword evidence="2" id="KW-1185">Reference proteome</keyword>
<reference evidence="1 2" key="1">
    <citation type="journal article" date="2018" name="Sci. Rep.">
        <title>Genomic signatures of local adaptation to the degree of environmental predictability in rotifers.</title>
        <authorList>
            <person name="Franch-Gras L."/>
            <person name="Hahn C."/>
            <person name="Garcia-Roger E.M."/>
            <person name="Carmona M.J."/>
            <person name="Serra M."/>
            <person name="Gomez A."/>
        </authorList>
    </citation>
    <scope>NUCLEOTIDE SEQUENCE [LARGE SCALE GENOMIC DNA]</scope>
    <source>
        <strain evidence="1">HYR1</strain>
    </source>
</reference>
<organism evidence="1 2">
    <name type="scientific">Brachionus plicatilis</name>
    <name type="common">Marine rotifer</name>
    <name type="synonym">Brachionus muelleri</name>
    <dbReference type="NCBI Taxonomy" id="10195"/>
    <lineage>
        <taxon>Eukaryota</taxon>
        <taxon>Metazoa</taxon>
        <taxon>Spiralia</taxon>
        <taxon>Gnathifera</taxon>
        <taxon>Rotifera</taxon>
        <taxon>Eurotatoria</taxon>
        <taxon>Monogononta</taxon>
        <taxon>Pseudotrocha</taxon>
        <taxon>Ploima</taxon>
        <taxon>Brachionidae</taxon>
        <taxon>Brachionus</taxon>
    </lineage>
</organism>
<comment type="caution">
    <text evidence="1">The sequence shown here is derived from an EMBL/GenBank/DDBJ whole genome shotgun (WGS) entry which is preliminary data.</text>
</comment>
<name>A0A3M7SEE8_BRAPC</name>
<dbReference type="EMBL" id="REGN01001538">
    <property type="protein sequence ID" value="RNA34017.1"/>
    <property type="molecule type" value="Genomic_DNA"/>
</dbReference>
<sequence>MLKLQENSDIWQIFCRQPKSILFTHVEANSRDCIKIATIKIESIKKGHKKRQLAELLQPA</sequence>
<evidence type="ECO:0000313" key="2">
    <source>
        <dbReference type="Proteomes" id="UP000276133"/>
    </source>
</evidence>
<dbReference type="Proteomes" id="UP000276133">
    <property type="component" value="Unassembled WGS sequence"/>
</dbReference>
<dbReference type="AlphaFoldDB" id="A0A3M7SEE8"/>
<evidence type="ECO:0000313" key="1">
    <source>
        <dbReference type="EMBL" id="RNA34017.1"/>
    </source>
</evidence>